<keyword evidence="1" id="KW-0472">Membrane</keyword>
<keyword evidence="1" id="KW-1133">Transmembrane helix</keyword>
<keyword evidence="1" id="KW-0812">Transmembrane</keyword>
<dbReference type="RefSeq" id="WP_138771635.1">
    <property type="nucleotide sequence ID" value="NZ_VCQT01000022.1"/>
</dbReference>
<accession>A0ABY2XMH3</accession>
<evidence type="ECO:0000256" key="1">
    <source>
        <dbReference type="SAM" id="Phobius"/>
    </source>
</evidence>
<dbReference type="InterPro" id="IPR027417">
    <property type="entry name" value="P-loop_NTPase"/>
</dbReference>
<dbReference type="SUPFAM" id="SSF52540">
    <property type="entry name" value="P-loop containing nucleoside triphosphate hydrolases"/>
    <property type="match status" value="1"/>
</dbReference>
<sequence length="475" mass="54452">MRKENNKFFDVAIVALASMVVGISFYETYPLVDYLGNLIAEGVLWSLLVSAAFGWALFIVIAHYDRRILRLADTALPEELRSNQHAYNVLVECVDSEDAIDGAIKLIGRWGIGKTYFVKKIFSDFLKMKRAAYVSVAGIKSYEELEVAILSEVAPSFWREQGLVFNRFLSGMTSSFGGRSSAYFKMIVSNCGRLVIILDDVERVGECFKNNFYETVYRLMLDTGVVVVYLCNEEEERASQHDLYMRSKEKFIKETVTIKSCLNAIVRAKVDEIKSDKSLSEIVQIAEENLLSVLEKSDISSIRVWQQALEDGHRFLICARDEGIINSDSAPGWLLRVVVLRAESYSGNLDFESMCQYRPFYKKDNNTKEDVREANNKIGKRISLYSNLDIFGYHLSPREDWGNPLISFMFREAAPVSSDNVFRNVAWFAFGKENKPGWYGLWRWRQLYMAGLRVALERVSSQLRRDEYSEPPRVS</sequence>
<dbReference type="Proteomes" id="UP000739180">
    <property type="component" value="Unassembled WGS sequence"/>
</dbReference>
<organism evidence="2 3">
    <name type="scientific">Alloalcanivorax gelatiniphagus</name>
    <dbReference type="NCBI Taxonomy" id="1194167"/>
    <lineage>
        <taxon>Bacteria</taxon>
        <taxon>Pseudomonadati</taxon>
        <taxon>Pseudomonadota</taxon>
        <taxon>Gammaproteobacteria</taxon>
        <taxon>Oceanospirillales</taxon>
        <taxon>Alcanivoracaceae</taxon>
        <taxon>Alloalcanivorax</taxon>
    </lineage>
</organism>
<comment type="caution">
    <text evidence="2">The sequence shown here is derived from an EMBL/GenBank/DDBJ whole genome shotgun (WGS) entry which is preliminary data.</text>
</comment>
<name>A0ABY2XMH3_9GAMM</name>
<feature type="transmembrane region" description="Helical" evidence="1">
    <location>
        <begin position="7"/>
        <end position="26"/>
    </location>
</feature>
<evidence type="ECO:0000313" key="3">
    <source>
        <dbReference type="Proteomes" id="UP000739180"/>
    </source>
</evidence>
<proteinExistence type="predicted"/>
<gene>
    <name evidence="2" type="ORF">FGS76_05525</name>
</gene>
<feature type="non-terminal residue" evidence="2">
    <location>
        <position position="475"/>
    </location>
</feature>
<reference evidence="2 3" key="1">
    <citation type="submission" date="2019-05" db="EMBL/GenBank/DDBJ databases">
        <title>Genome of Alcanivorax gelatiniphagus, an oil degrading marine bacteria.</title>
        <authorList>
            <person name="Kwon K.K."/>
        </authorList>
    </citation>
    <scope>NUCLEOTIDE SEQUENCE [LARGE SCALE GENOMIC DNA]</scope>
    <source>
        <strain evidence="2 3">MEBiC 08158</strain>
    </source>
</reference>
<dbReference type="EMBL" id="VCQT01000022">
    <property type="protein sequence ID" value="TMW13593.1"/>
    <property type="molecule type" value="Genomic_DNA"/>
</dbReference>
<protein>
    <submittedName>
        <fullName evidence="2">Uncharacterized protein</fullName>
    </submittedName>
</protein>
<dbReference type="Gene3D" id="3.40.50.300">
    <property type="entry name" value="P-loop containing nucleotide triphosphate hydrolases"/>
    <property type="match status" value="1"/>
</dbReference>
<feature type="transmembrane region" description="Helical" evidence="1">
    <location>
        <begin position="38"/>
        <end position="61"/>
    </location>
</feature>
<evidence type="ECO:0000313" key="2">
    <source>
        <dbReference type="EMBL" id="TMW13593.1"/>
    </source>
</evidence>
<keyword evidence="3" id="KW-1185">Reference proteome</keyword>